<keyword evidence="7" id="KW-0249">Electron transport</keyword>
<accession>A0A6I6G735</accession>
<keyword evidence="4" id="KW-0602">Photosynthesis</keyword>
<name>A0A6I6G735_9BACT</name>
<dbReference type="Gene3D" id="1.10.468.10">
    <property type="entry name" value="Photosynthetic Reaction Center, subunit C, domain 2"/>
    <property type="match status" value="1"/>
</dbReference>
<evidence type="ECO:0000256" key="3">
    <source>
        <dbReference type="ARBA" id="ARBA00022448"/>
    </source>
</evidence>
<dbReference type="InterPro" id="IPR023119">
    <property type="entry name" value="Multihaem_cyt_PRC_cyt_su-like"/>
</dbReference>
<dbReference type="RefSeq" id="WP_157478227.1">
    <property type="nucleotide sequence ID" value="NZ_CP046566.1"/>
</dbReference>
<keyword evidence="6" id="KW-0479">Metal-binding</keyword>
<dbReference type="SUPFAM" id="SSF48695">
    <property type="entry name" value="Multiheme cytochromes"/>
    <property type="match status" value="1"/>
</dbReference>
<evidence type="ECO:0000256" key="7">
    <source>
        <dbReference type="ARBA" id="ARBA00022982"/>
    </source>
</evidence>
<evidence type="ECO:0000256" key="6">
    <source>
        <dbReference type="ARBA" id="ARBA00022723"/>
    </source>
</evidence>
<dbReference type="GO" id="GO:0019684">
    <property type="term" value="P:photosynthesis, light reaction"/>
    <property type="evidence" value="ECO:0007669"/>
    <property type="project" value="InterPro"/>
</dbReference>
<comment type="function">
    <text evidence="1">The reaction center of purple bacteria contains a tightly bound cytochrome molecule which re-reduces the photo oxidized primary electron donor.</text>
</comment>
<evidence type="ECO:0000313" key="11">
    <source>
        <dbReference type="Proteomes" id="UP000426027"/>
    </source>
</evidence>
<evidence type="ECO:0000256" key="2">
    <source>
        <dbReference type="ARBA" id="ARBA00015978"/>
    </source>
</evidence>
<keyword evidence="11" id="KW-1185">Reference proteome</keyword>
<evidence type="ECO:0000313" key="10">
    <source>
        <dbReference type="EMBL" id="QGW27964.1"/>
    </source>
</evidence>
<evidence type="ECO:0000256" key="1">
    <source>
        <dbReference type="ARBA" id="ARBA00003196"/>
    </source>
</evidence>
<protein>
    <recommendedName>
        <fullName evidence="2">Photosynthetic reaction center cytochrome c subunit</fullName>
    </recommendedName>
</protein>
<gene>
    <name evidence="10" type="ORF">GLV81_07530</name>
</gene>
<dbReference type="InterPro" id="IPR003158">
    <property type="entry name" value="Photosyn_RC_cyt_c-su"/>
</dbReference>
<dbReference type="GO" id="GO:0005506">
    <property type="term" value="F:iron ion binding"/>
    <property type="evidence" value="ECO:0007669"/>
    <property type="project" value="InterPro"/>
</dbReference>
<dbReference type="InterPro" id="IPR036280">
    <property type="entry name" value="Multihaem_cyt_sf"/>
</dbReference>
<dbReference type="KEGG" id="fls:GLV81_07530"/>
<dbReference type="EMBL" id="CP046566">
    <property type="protein sequence ID" value="QGW27964.1"/>
    <property type="molecule type" value="Genomic_DNA"/>
</dbReference>
<evidence type="ECO:0000256" key="5">
    <source>
        <dbReference type="ARBA" id="ARBA00022617"/>
    </source>
</evidence>
<organism evidence="10 11">
    <name type="scientific">Phnomibacter ginsenosidimutans</name>
    <dbReference type="NCBI Taxonomy" id="2676868"/>
    <lineage>
        <taxon>Bacteria</taxon>
        <taxon>Pseudomonadati</taxon>
        <taxon>Bacteroidota</taxon>
        <taxon>Chitinophagia</taxon>
        <taxon>Chitinophagales</taxon>
        <taxon>Chitinophagaceae</taxon>
        <taxon>Phnomibacter</taxon>
    </lineage>
</organism>
<sequence length="149" mass="16977">MHQKKTMVTLMLLVLIASLNLLGKKAETAPEHKNLQILPKDISKDDLKYIMDGFNAALNVKCGYCHVRNNETKEWDYAADTKHKKKEARDMLKMTNDINSQYFGVNLAEAKPKLAVTCYTCHRGEEHPVFAPKPIPADSLQRPLQKLQQ</sequence>
<evidence type="ECO:0000256" key="9">
    <source>
        <dbReference type="SAM" id="MobiDB-lite"/>
    </source>
</evidence>
<proteinExistence type="predicted"/>
<keyword evidence="8" id="KW-0408">Iron</keyword>
<dbReference type="Proteomes" id="UP000426027">
    <property type="component" value="Chromosome"/>
</dbReference>
<dbReference type="GO" id="GO:0009055">
    <property type="term" value="F:electron transfer activity"/>
    <property type="evidence" value="ECO:0007669"/>
    <property type="project" value="InterPro"/>
</dbReference>
<dbReference type="AlphaFoldDB" id="A0A6I6G735"/>
<dbReference type="GO" id="GO:0020037">
    <property type="term" value="F:heme binding"/>
    <property type="evidence" value="ECO:0007669"/>
    <property type="project" value="InterPro"/>
</dbReference>
<evidence type="ECO:0000256" key="8">
    <source>
        <dbReference type="ARBA" id="ARBA00023004"/>
    </source>
</evidence>
<keyword evidence="5" id="KW-0349">Heme</keyword>
<keyword evidence="3" id="KW-0813">Transport</keyword>
<dbReference type="GO" id="GO:0030077">
    <property type="term" value="C:plasma membrane light-harvesting complex"/>
    <property type="evidence" value="ECO:0007669"/>
    <property type="project" value="InterPro"/>
</dbReference>
<dbReference type="Pfam" id="PF02276">
    <property type="entry name" value="CytoC_RC"/>
    <property type="match status" value="1"/>
</dbReference>
<dbReference type="NCBIfam" id="NF033196">
    <property type="entry name" value="c_type_nonphoto"/>
    <property type="match status" value="1"/>
</dbReference>
<feature type="region of interest" description="Disordered" evidence="9">
    <location>
        <begin position="130"/>
        <end position="149"/>
    </location>
</feature>
<evidence type="ECO:0000256" key="4">
    <source>
        <dbReference type="ARBA" id="ARBA00022531"/>
    </source>
</evidence>
<reference evidence="10 11" key="1">
    <citation type="submission" date="2019-11" db="EMBL/GenBank/DDBJ databases">
        <authorList>
            <person name="Im W.T."/>
        </authorList>
    </citation>
    <scope>NUCLEOTIDE SEQUENCE [LARGE SCALE GENOMIC DNA]</scope>
    <source>
        <strain evidence="10 11">SB-02</strain>
    </source>
</reference>